<feature type="transmembrane region" description="Helical" evidence="1">
    <location>
        <begin position="37"/>
        <end position="54"/>
    </location>
</feature>
<keyword evidence="1" id="KW-0472">Membrane</keyword>
<accession>A0A6C0J4W8</accession>
<dbReference type="EMBL" id="MN740329">
    <property type="protein sequence ID" value="QHU00745.1"/>
    <property type="molecule type" value="Genomic_DNA"/>
</dbReference>
<evidence type="ECO:0000256" key="1">
    <source>
        <dbReference type="SAM" id="Phobius"/>
    </source>
</evidence>
<feature type="transmembrane region" description="Helical" evidence="1">
    <location>
        <begin position="7"/>
        <end position="25"/>
    </location>
</feature>
<evidence type="ECO:0000313" key="2">
    <source>
        <dbReference type="EMBL" id="QHU00745.1"/>
    </source>
</evidence>
<keyword evidence="1" id="KW-1133">Transmembrane helix</keyword>
<name>A0A6C0J4W8_9ZZZZ</name>
<feature type="transmembrane region" description="Helical" evidence="1">
    <location>
        <begin position="97"/>
        <end position="116"/>
    </location>
</feature>
<feature type="transmembrane region" description="Helical" evidence="1">
    <location>
        <begin position="75"/>
        <end position="91"/>
    </location>
</feature>
<sequence length="117" mass="13383">MNNTNRKLLFALICIPIRLLISYIPQTTLLSDTMFKFMGIALLLISSSLMFLYFTNGRMNAFEGGGKTWWAKLRIFHSIFYLLAGLLILYSNKYIKYASIPLLMDVLLGIGGFVVFR</sequence>
<protein>
    <submittedName>
        <fullName evidence="2">Uncharacterized protein</fullName>
    </submittedName>
</protein>
<keyword evidence="1" id="KW-0812">Transmembrane</keyword>
<reference evidence="2" key="1">
    <citation type="journal article" date="2020" name="Nature">
        <title>Giant virus diversity and host interactions through global metagenomics.</title>
        <authorList>
            <person name="Schulz F."/>
            <person name="Roux S."/>
            <person name="Paez-Espino D."/>
            <person name="Jungbluth S."/>
            <person name="Walsh D.A."/>
            <person name="Denef V.J."/>
            <person name="McMahon K.D."/>
            <person name="Konstantinidis K.T."/>
            <person name="Eloe-Fadrosh E.A."/>
            <person name="Kyrpides N.C."/>
            <person name="Woyke T."/>
        </authorList>
    </citation>
    <scope>NUCLEOTIDE SEQUENCE</scope>
    <source>
        <strain evidence="2">GVMAG-M-3300025860-20</strain>
    </source>
</reference>
<proteinExistence type="predicted"/>
<organism evidence="2">
    <name type="scientific">viral metagenome</name>
    <dbReference type="NCBI Taxonomy" id="1070528"/>
    <lineage>
        <taxon>unclassified sequences</taxon>
        <taxon>metagenomes</taxon>
        <taxon>organismal metagenomes</taxon>
    </lineage>
</organism>
<dbReference type="AlphaFoldDB" id="A0A6C0J4W8"/>